<reference evidence="1" key="1">
    <citation type="submission" date="2017-04" db="EMBL/GenBank/DDBJ databases">
        <title>Genome deletions in a multicellular cyanobacterial endosymbiont for morphological adaptation in marine diatoms.</title>
        <authorList>
            <person name="Wang Y."/>
            <person name="Gao H."/>
            <person name="Li R."/>
            <person name="Xu X."/>
        </authorList>
    </citation>
    <scope>NUCLEOTIDE SEQUENCE</scope>
    <source>
        <strain evidence="1">FACHB 800</strain>
    </source>
</reference>
<proteinExistence type="predicted"/>
<sequence>MVVGAIAFWVLGCGGAIAFRVCRLRERSLLGDAG</sequence>
<evidence type="ECO:0000313" key="1">
    <source>
        <dbReference type="EMBL" id="QXE25748.1"/>
    </source>
</evidence>
<protein>
    <submittedName>
        <fullName evidence="1">Uncharacterized protein</fullName>
    </submittedName>
</protein>
<dbReference type="Proteomes" id="UP000683511">
    <property type="component" value="Chromosome"/>
</dbReference>
<accession>A0A975TCY5</accession>
<gene>
    <name evidence="1" type="ORF">B6N60_04468</name>
</gene>
<evidence type="ECO:0000313" key="2">
    <source>
        <dbReference type="Proteomes" id="UP000683511"/>
    </source>
</evidence>
<organism evidence="1 2">
    <name type="scientific">Richelia sinica FACHB-800</name>
    <dbReference type="NCBI Taxonomy" id="1357546"/>
    <lineage>
        <taxon>Bacteria</taxon>
        <taxon>Bacillati</taxon>
        <taxon>Cyanobacteriota</taxon>
        <taxon>Cyanophyceae</taxon>
        <taxon>Nostocales</taxon>
        <taxon>Nostocaceae</taxon>
        <taxon>Richelia</taxon>
    </lineage>
</organism>
<name>A0A975TCY5_9NOST</name>
<keyword evidence="2" id="KW-1185">Reference proteome</keyword>
<dbReference type="KEGG" id="rsin:B6N60_04468"/>
<dbReference type="AlphaFoldDB" id="A0A975TCY5"/>
<dbReference type="EMBL" id="CP021056">
    <property type="protein sequence ID" value="QXE25748.1"/>
    <property type="molecule type" value="Genomic_DNA"/>
</dbReference>